<dbReference type="OrthoDB" id="5592486at2759"/>
<dbReference type="Gene3D" id="3.40.50.1820">
    <property type="entry name" value="alpha/beta hydrolase"/>
    <property type="match status" value="1"/>
</dbReference>
<dbReference type="InterPro" id="IPR000073">
    <property type="entry name" value="AB_hydrolase_1"/>
</dbReference>
<dbReference type="SUPFAM" id="SSF53474">
    <property type="entry name" value="alpha/beta-Hydrolases"/>
    <property type="match status" value="1"/>
</dbReference>
<sequence>MVTTSLYILFSYLQHSLHNNVSSTPSVTSLLSYLSNSKLINNRRKENNSAKFANSNQCEILYPRRLKQAQYHQHHHQHQSQKQVKLETLVKASSINEGKRRITGLDMPVTAHYVAPRAPIVLCHGLYGFDLWGPDAFPRLQIHYWNGVEDALAKLGAKVIVTGVSRTGSIAQRAQQLHDVLKIVLDNQDVNFVAHSMGGLDCRHLLSHIKDRPYRVQSLTTICTPHRGSPVMDWFRDHVGVGIEKQKDISWQTTSMSMAKSVNRSEASVANWNIDVNAKNLLNTAIQWFDEPAYANLTTNYCNNYFNPNTPDDPSVAYYSYAASVTIPTWSSLLGLPWQLVKEKEGDNDGIVSVESAKWGQYVKTVQADHWDLTGKSYLPYRWQTDSSSNFDRIEFYMELATRLYHSSH</sequence>
<accession>A0A8H7BNE0</accession>
<feature type="domain" description="AB hydrolase-1" evidence="1">
    <location>
        <begin position="119"/>
        <end position="228"/>
    </location>
</feature>
<name>A0A8H7BNE0_9FUNG</name>
<dbReference type="EMBL" id="JABAYA010000147">
    <property type="protein sequence ID" value="KAF7723558.1"/>
    <property type="molecule type" value="Genomic_DNA"/>
</dbReference>
<dbReference type="PANTHER" id="PTHR11440">
    <property type="entry name" value="LECITHIN-CHOLESTEROL ACYLTRANSFERASE-RELATED"/>
    <property type="match status" value="1"/>
</dbReference>
<protein>
    <recommendedName>
        <fullName evidence="1">AB hydrolase-1 domain-containing protein</fullName>
    </recommendedName>
</protein>
<dbReference type="Pfam" id="PF00561">
    <property type="entry name" value="Abhydrolase_1"/>
    <property type="match status" value="1"/>
</dbReference>
<evidence type="ECO:0000259" key="1">
    <source>
        <dbReference type="Pfam" id="PF00561"/>
    </source>
</evidence>
<keyword evidence="3" id="KW-1185">Reference proteome</keyword>
<evidence type="ECO:0000313" key="2">
    <source>
        <dbReference type="EMBL" id="KAF7723558.1"/>
    </source>
</evidence>
<organism evidence="2 3">
    <name type="scientific">Apophysomyces ossiformis</name>
    <dbReference type="NCBI Taxonomy" id="679940"/>
    <lineage>
        <taxon>Eukaryota</taxon>
        <taxon>Fungi</taxon>
        <taxon>Fungi incertae sedis</taxon>
        <taxon>Mucoromycota</taxon>
        <taxon>Mucoromycotina</taxon>
        <taxon>Mucoromycetes</taxon>
        <taxon>Mucorales</taxon>
        <taxon>Mucorineae</taxon>
        <taxon>Mucoraceae</taxon>
        <taxon>Apophysomyces</taxon>
    </lineage>
</organism>
<evidence type="ECO:0000313" key="3">
    <source>
        <dbReference type="Proteomes" id="UP000605846"/>
    </source>
</evidence>
<gene>
    <name evidence="2" type="ORF">EC973_001847</name>
</gene>
<comment type="caution">
    <text evidence="2">The sequence shown here is derived from an EMBL/GenBank/DDBJ whole genome shotgun (WGS) entry which is preliminary data.</text>
</comment>
<proteinExistence type="predicted"/>
<dbReference type="Proteomes" id="UP000605846">
    <property type="component" value="Unassembled WGS sequence"/>
</dbReference>
<dbReference type="AlphaFoldDB" id="A0A8H7BNE0"/>
<reference evidence="2" key="1">
    <citation type="submission" date="2020-01" db="EMBL/GenBank/DDBJ databases">
        <title>Genome Sequencing of Three Apophysomyces-Like Fungal Strains Confirms a Novel Fungal Genus in the Mucoromycota with divergent Burkholderia-like Endosymbiotic Bacteria.</title>
        <authorList>
            <person name="Stajich J.E."/>
            <person name="Macias A.M."/>
            <person name="Carter-House D."/>
            <person name="Lovett B."/>
            <person name="Kasson L.R."/>
            <person name="Berry K."/>
            <person name="Grigoriev I."/>
            <person name="Chang Y."/>
            <person name="Spatafora J."/>
            <person name="Kasson M.T."/>
        </authorList>
    </citation>
    <scope>NUCLEOTIDE SEQUENCE</scope>
    <source>
        <strain evidence="2">NRRL A-21654</strain>
    </source>
</reference>
<dbReference type="InterPro" id="IPR029058">
    <property type="entry name" value="AB_hydrolase_fold"/>
</dbReference>